<accession>A0AAV7TIR3</accession>
<name>A0AAV7TIR3_PLEWA</name>
<sequence length="148" mass="16630">MKEAGQTMFHPDWGKWVLRRGIFGRSYPSSECSNYLAEPLPPDCAGRPVLSITGSVFAHDKWHTEAKFSCRAIALWNGTKTQGPLSFNKIIGQCQEIWDANIQRYTWTGTTIHPRIAMKLTQFSLCFRGKGTVKVGSNLNCNITTYNA</sequence>
<gene>
    <name evidence="1" type="ORF">NDU88_001605</name>
</gene>
<comment type="caution">
    <text evidence="1">The sequence shown here is derived from an EMBL/GenBank/DDBJ whole genome shotgun (WGS) entry which is preliminary data.</text>
</comment>
<protein>
    <submittedName>
        <fullName evidence="1">Uncharacterized protein</fullName>
    </submittedName>
</protein>
<dbReference type="EMBL" id="JANPWB010000006">
    <property type="protein sequence ID" value="KAJ1176323.1"/>
    <property type="molecule type" value="Genomic_DNA"/>
</dbReference>
<proteinExistence type="predicted"/>
<evidence type="ECO:0000313" key="1">
    <source>
        <dbReference type="EMBL" id="KAJ1176323.1"/>
    </source>
</evidence>
<evidence type="ECO:0000313" key="2">
    <source>
        <dbReference type="Proteomes" id="UP001066276"/>
    </source>
</evidence>
<reference evidence="1" key="1">
    <citation type="journal article" date="2022" name="bioRxiv">
        <title>Sequencing and chromosome-scale assembly of the giantPleurodeles waltlgenome.</title>
        <authorList>
            <person name="Brown T."/>
            <person name="Elewa A."/>
            <person name="Iarovenko S."/>
            <person name="Subramanian E."/>
            <person name="Araus A.J."/>
            <person name="Petzold A."/>
            <person name="Susuki M."/>
            <person name="Suzuki K.-i.T."/>
            <person name="Hayashi T."/>
            <person name="Toyoda A."/>
            <person name="Oliveira C."/>
            <person name="Osipova E."/>
            <person name="Leigh N.D."/>
            <person name="Simon A."/>
            <person name="Yun M.H."/>
        </authorList>
    </citation>
    <scope>NUCLEOTIDE SEQUENCE</scope>
    <source>
        <strain evidence="1">20211129_DDA</strain>
        <tissue evidence="1">Liver</tissue>
    </source>
</reference>
<dbReference type="Proteomes" id="UP001066276">
    <property type="component" value="Chromosome 3_2"/>
</dbReference>
<organism evidence="1 2">
    <name type="scientific">Pleurodeles waltl</name>
    <name type="common">Iberian ribbed newt</name>
    <dbReference type="NCBI Taxonomy" id="8319"/>
    <lineage>
        <taxon>Eukaryota</taxon>
        <taxon>Metazoa</taxon>
        <taxon>Chordata</taxon>
        <taxon>Craniata</taxon>
        <taxon>Vertebrata</taxon>
        <taxon>Euteleostomi</taxon>
        <taxon>Amphibia</taxon>
        <taxon>Batrachia</taxon>
        <taxon>Caudata</taxon>
        <taxon>Salamandroidea</taxon>
        <taxon>Salamandridae</taxon>
        <taxon>Pleurodelinae</taxon>
        <taxon>Pleurodeles</taxon>
    </lineage>
</organism>
<dbReference type="AlphaFoldDB" id="A0AAV7TIR3"/>
<feature type="non-terminal residue" evidence="1">
    <location>
        <position position="148"/>
    </location>
</feature>
<keyword evidence="2" id="KW-1185">Reference proteome</keyword>